<feature type="region of interest" description="Disordered" evidence="1">
    <location>
        <begin position="1"/>
        <end position="32"/>
    </location>
</feature>
<evidence type="ECO:0000313" key="2">
    <source>
        <dbReference type="EMBL" id="KAL3314542.1"/>
    </source>
</evidence>
<keyword evidence="3" id="KW-1185">Reference proteome</keyword>
<feature type="region of interest" description="Disordered" evidence="1">
    <location>
        <begin position="59"/>
        <end position="94"/>
    </location>
</feature>
<dbReference type="AlphaFoldDB" id="A0ABD2Q5N8"/>
<gene>
    <name evidence="2" type="ORF">Ciccas_006839</name>
</gene>
<proteinExistence type="predicted"/>
<organism evidence="2 3">
    <name type="scientific">Cichlidogyrus casuarinus</name>
    <dbReference type="NCBI Taxonomy" id="1844966"/>
    <lineage>
        <taxon>Eukaryota</taxon>
        <taxon>Metazoa</taxon>
        <taxon>Spiralia</taxon>
        <taxon>Lophotrochozoa</taxon>
        <taxon>Platyhelminthes</taxon>
        <taxon>Monogenea</taxon>
        <taxon>Monopisthocotylea</taxon>
        <taxon>Dactylogyridea</taxon>
        <taxon>Ancyrocephalidae</taxon>
        <taxon>Cichlidogyrus</taxon>
    </lineage>
</organism>
<evidence type="ECO:0000313" key="3">
    <source>
        <dbReference type="Proteomes" id="UP001626550"/>
    </source>
</evidence>
<feature type="compositionally biased region" description="Polar residues" evidence="1">
    <location>
        <begin position="59"/>
        <end position="81"/>
    </location>
</feature>
<comment type="caution">
    <text evidence="2">The sequence shown here is derived from an EMBL/GenBank/DDBJ whole genome shotgun (WGS) entry which is preliminary data.</text>
</comment>
<sequence>MEMKERRTSRQNSEKTWPNEITPLGPVEQQKPVKPYTYTNALTGENLKSYAILPFEKSVASTKSRQVSNPINGLNMRSYNFSPDEKMKTIKKRG</sequence>
<dbReference type="EMBL" id="JBJKFK010000967">
    <property type="protein sequence ID" value="KAL3314542.1"/>
    <property type="molecule type" value="Genomic_DNA"/>
</dbReference>
<protein>
    <submittedName>
        <fullName evidence="2">Uncharacterized protein</fullName>
    </submittedName>
</protein>
<evidence type="ECO:0000256" key="1">
    <source>
        <dbReference type="SAM" id="MobiDB-lite"/>
    </source>
</evidence>
<accession>A0ABD2Q5N8</accession>
<reference evidence="2 3" key="1">
    <citation type="submission" date="2024-11" db="EMBL/GenBank/DDBJ databases">
        <title>Adaptive evolution of stress response genes in parasites aligns with host niche diversity.</title>
        <authorList>
            <person name="Hahn C."/>
            <person name="Resl P."/>
        </authorList>
    </citation>
    <scope>NUCLEOTIDE SEQUENCE [LARGE SCALE GENOMIC DNA]</scope>
    <source>
        <strain evidence="2">EGGRZ-B1_66</strain>
        <tissue evidence="2">Body</tissue>
    </source>
</reference>
<name>A0ABD2Q5N8_9PLAT</name>
<dbReference type="Proteomes" id="UP001626550">
    <property type="component" value="Unassembled WGS sequence"/>
</dbReference>